<evidence type="ECO:0000313" key="5">
    <source>
        <dbReference type="EMBL" id="OZI31414.1"/>
    </source>
</evidence>
<dbReference type="Gene3D" id="1.10.10.10">
    <property type="entry name" value="Winged helix-like DNA-binding domain superfamily/Winged helix DNA-binding domain"/>
    <property type="match status" value="1"/>
</dbReference>
<dbReference type="EMBL" id="NEVM01000005">
    <property type="protein sequence ID" value="OZI31414.1"/>
    <property type="molecule type" value="Genomic_DNA"/>
</dbReference>
<dbReference type="OrthoDB" id="9807069at2"/>
<dbReference type="PANTHER" id="PTHR33204">
    <property type="entry name" value="TRANSCRIPTIONAL REGULATOR, MARR FAMILY"/>
    <property type="match status" value="1"/>
</dbReference>
<dbReference type="Proteomes" id="UP000216020">
    <property type="component" value="Unassembled WGS sequence"/>
</dbReference>
<reference evidence="6" key="1">
    <citation type="submission" date="2017-05" db="EMBL/GenBank/DDBJ databases">
        <title>Complete and WGS of Bordetella genogroups.</title>
        <authorList>
            <person name="Spilker T."/>
            <person name="Lipuma J."/>
        </authorList>
    </citation>
    <scope>NUCLEOTIDE SEQUENCE [LARGE SCALE GENOMIC DNA]</scope>
    <source>
        <strain evidence="6">AU16122</strain>
    </source>
</reference>
<keyword evidence="2" id="KW-0238">DNA-binding</keyword>
<dbReference type="PANTHER" id="PTHR33204:SF39">
    <property type="entry name" value="TRANSCRIPTIONAL REGULATORY PROTEIN"/>
    <property type="match status" value="1"/>
</dbReference>
<dbReference type="InterPro" id="IPR036388">
    <property type="entry name" value="WH-like_DNA-bd_sf"/>
</dbReference>
<name>A0A261S233_9BORD</name>
<dbReference type="GO" id="GO:0003677">
    <property type="term" value="F:DNA binding"/>
    <property type="evidence" value="ECO:0007669"/>
    <property type="project" value="UniProtKB-KW"/>
</dbReference>
<keyword evidence="3" id="KW-0804">Transcription</keyword>
<proteinExistence type="predicted"/>
<evidence type="ECO:0000256" key="3">
    <source>
        <dbReference type="ARBA" id="ARBA00023163"/>
    </source>
</evidence>
<dbReference type="SUPFAM" id="SSF46785">
    <property type="entry name" value="Winged helix' DNA-binding domain"/>
    <property type="match status" value="1"/>
</dbReference>
<comment type="caution">
    <text evidence="5">The sequence shown here is derived from an EMBL/GenBank/DDBJ whole genome shotgun (WGS) entry which is preliminary data.</text>
</comment>
<evidence type="ECO:0000256" key="1">
    <source>
        <dbReference type="ARBA" id="ARBA00023015"/>
    </source>
</evidence>
<accession>A0A261S233</accession>
<evidence type="ECO:0000256" key="2">
    <source>
        <dbReference type="ARBA" id="ARBA00023125"/>
    </source>
</evidence>
<dbReference type="PROSITE" id="PS51118">
    <property type="entry name" value="HTH_HXLR"/>
    <property type="match status" value="1"/>
</dbReference>
<dbReference type="InterPro" id="IPR002577">
    <property type="entry name" value="HTH_HxlR"/>
</dbReference>
<organism evidence="5 6">
    <name type="scientific">Bordetella genomosp. 10</name>
    <dbReference type="NCBI Taxonomy" id="1416804"/>
    <lineage>
        <taxon>Bacteria</taxon>
        <taxon>Pseudomonadati</taxon>
        <taxon>Pseudomonadota</taxon>
        <taxon>Betaproteobacteria</taxon>
        <taxon>Burkholderiales</taxon>
        <taxon>Alcaligenaceae</taxon>
        <taxon>Bordetella</taxon>
    </lineage>
</organism>
<sequence length="141" mass="16283">MRKIQQNVSREPVALLCDSEEAKVVREFMAKVGDKWTIMVVVLLGRRPTHRARFSELQKLVTGISQRMLSTTLRALERDGFVLREVFPEVPPRVEYELTARGLSLLEPLHNLVAWIGDNWESIKKSRELFDQRPRGVGSDR</sequence>
<dbReference type="AlphaFoldDB" id="A0A261S233"/>
<dbReference type="InterPro" id="IPR036390">
    <property type="entry name" value="WH_DNA-bd_sf"/>
</dbReference>
<keyword evidence="6" id="KW-1185">Reference proteome</keyword>
<evidence type="ECO:0000313" key="6">
    <source>
        <dbReference type="Proteomes" id="UP000216020"/>
    </source>
</evidence>
<protein>
    <recommendedName>
        <fullName evidence="4">HTH hxlR-type domain-containing protein</fullName>
    </recommendedName>
</protein>
<gene>
    <name evidence="5" type="ORF">CAL29_26265</name>
</gene>
<keyword evidence="1" id="KW-0805">Transcription regulation</keyword>
<evidence type="ECO:0000259" key="4">
    <source>
        <dbReference type="PROSITE" id="PS51118"/>
    </source>
</evidence>
<feature type="domain" description="HTH hxlR-type" evidence="4">
    <location>
        <begin position="17"/>
        <end position="124"/>
    </location>
</feature>
<dbReference type="Pfam" id="PF01638">
    <property type="entry name" value="HxlR"/>
    <property type="match status" value="1"/>
</dbReference>